<gene>
    <name evidence="1" type="ORF">CR152_15650</name>
</gene>
<dbReference type="EMBL" id="CP024608">
    <property type="protein sequence ID" value="ATQ75801.1"/>
    <property type="molecule type" value="Genomic_DNA"/>
</dbReference>
<reference evidence="1" key="1">
    <citation type="submission" date="2017-10" db="EMBL/GenBank/DDBJ databases">
        <title>Massilia psychrophilum sp. nov., a novel purple-pigmented bacterium isolated from Tianshan glacier, Xinjiang Municipality, China.</title>
        <authorList>
            <person name="Wang H."/>
        </authorList>
    </citation>
    <scope>NUCLEOTIDE SEQUENCE [LARGE SCALE GENOMIC DNA]</scope>
    <source>
        <strain evidence="1">B2</strain>
    </source>
</reference>
<dbReference type="KEGG" id="mass:CR152_15650"/>
<organism evidence="1 2">
    <name type="scientific">Massilia violaceinigra</name>
    <dbReference type="NCBI Taxonomy" id="2045208"/>
    <lineage>
        <taxon>Bacteria</taxon>
        <taxon>Pseudomonadati</taxon>
        <taxon>Pseudomonadota</taxon>
        <taxon>Betaproteobacteria</taxon>
        <taxon>Burkholderiales</taxon>
        <taxon>Oxalobacteraceae</taxon>
        <taxon>Telluria group</taxon>
        <taxon>Massilia</taxon>
    </lineage>
</organism>
<proteinExistence type="predicted"/>
<accession>A0A2D2DLG7</accession>
<dbReference type="RefSeq" id="WP_099875869.1">
    <property type="nucleotide sequence ID" value="NZ_CP024608.1"/>
</dbReference>
<keyword evidence="2" id="KW-1185">Reference proteome</keyword>
<name>A0A2D2DLG7_9BURK</name>
<evidence type="ECO:0000313" key="1">
    <source>
        <dbReference type="EMBL" id="ATQ75801.1"/>
    </source>
</evidence>
<dbReference type="Proteomes" id="UP000229897">
    <property type="component" value="Chromosome"/>
</dbReference>
<sequence length="247" mass="25847">MSAAARSSYRPSADIPSAWKRAAVTVRLSPERKAKLIALLGDRADEMAPTAAIDLALDLALSTIQGKPMPDAPSSASMADATQAFRGAARDVVSAAAMNGEAMVRLRLEMAALRKLIYSAAGGEQFEDEEPVPPLPTLRQWLDREAADLPARSLLAKARLEQPGSRGINSVVLVERVAASQVRGAKARGLPALATLPSAPAIATAWGMVPNGDLYLMCKGTADGWSVSIHKISDDGQPGAFLASGHA</sequence>
<dbReference type="AlphaFoldDB" id="A0A2D2DLG7"/>
<protein>
    <submittedName>
        <fullName evidence="1">Uncharacterized protein</fullName>
    </submittedName>
</protein>
<evidence type="ECO:0000313" key="2">
    <source>
        <dbReference type="Proteomes" id="UP000229897"/>
    </source>
</evidence>